<dbReference type="GeneID" id="92382405"/>
<evidence type="ECO:0000313" key="2">
    <source>
        <dbReference type="Proteomes" id="UP000195570"/>
    </source>
</evidence>
<sequence>MAVAATILCKEAAYLAGLRQHLKQKKKAKRRETETNKKLAGKWRLAAATSSDNRKRCLYMALVHHTDQQAAADEIRIQRETDDIDAAFEIVDKQMGAISATIKFAQLKFVDGGSKQGDADTSHRTFRLDAAEGGPPL</sequence>
<dbReference type="RefSeq" id="XP_067076824.1">
    <property type="nucleotide sequence ID" value="XM_067220723.1"/>
</dbReference>
<proteinExistence type="predicted"/>
<dbReference type="AlphaFoldDB" id="A0A1G4I0M7"/>
<accession>A0A1G4I0M7</accession>
<dbReference type="VEuPathDB" id="TriTrypDB:TEOVI_000847100"/>
<comment type="caution">
    <text evidence="1">The sequence shown here is derived from an EMBL/GenBank/DDBJ whole genome shotgun (WGS) entry which is preliminary data.</text>
</comment>
<evidence type="ECO:0000313" key="1">
    <source>
        <dbReference type="EMBL" id="SCU65181.1"/>
    </source>
</evidence>
<reference evidence="1" key="1">
    <citation type="submission" date="2016-09" db="EMBL/GenBank/DDBJ databases">
        <authorList>
            <person name="Hebert L."/>
            <person name="Moumen B."/>
        </authorList>
    </citation>
    <scope>NUCLEOTIDE SEQUENCE [LARGE SCALE GENOMIC DNA]</scope>
    <source>
        <strain evidence="1">OVI</strain>
    </source>
</reference>
<gene>
    <name evidence="1" type="ORF">TEOVI_000847100</name>
</gene>
<dbReference type="SUPFAM" id="SSF58087">
    <property type="entry name" value="Variant surface glycoprotein (N-terminal domain)"/>
    <property type="match status" value="1"/>
</dbReference>
<name>A0A1G4I0M7_TRYEQ</name>
<protein>
    <submittedName>
        <fullName evidence="1">Uncharacterized protein</fullName>
    </submittedName>
</protein>
<organism evidence="1 2">
    <name type="scientific">Trypanosoma equiperdum</name>
    <dbReference type="NCBI Taxonomy" id="5694"/>
    <lineage>
        <taxon>Eukaryota</taxon>
        <taxon>Discoba</taxon>
        <taxon>Euglenozoa</taxon>
        <taxon>Kinetoplastea</taxon>
        <taxon>Metakinetoplastina</taxon>
        <taxon>Trypanosomatida</taxon>
        <taxon>Trypanosomatidae</taxon>
        <taxon>Trypanosoma</taxon>
    </lineage>
</organism>
<dbReference type="Proteomes" id="UP000195570">
    <property type="component" value="Unassembled WGS sequence"/>
</dbReference>
<dbReference type="EMBL" id="CZPT02000230">
    <property type="protein sequence ID" value="SCU65181.1"/>
    <property type="molecule type" value="Genomic_DNA"/>
</dbReference>
<keyword evidence="2" id="KW-1185">Reference proteome</keyword>